<dbReference type="PANTHER" id="PTHR23063:SF52">
    <property type="entry name" value="LYSOPHOSPHATIDYLCHOLINE ACYLTRANSFERASE"/>
    <property type="match status" value="1"/>
</dbReference>
<keyword evidence="7 10" id="KW-0012">Acyltransferase</keyword>
<keyword evidence="3" id="KW-0812">Transmembrane</keyword>
<accession>A0A844HY59</accession>
<keyword evidence="6" id="KW-0472">Membrane</keyword>
<dbReference type="AlphaFoldDB" id="A0A844HY59"/>
<comment type="subcellular location">
    <subcellularLocation>
        <location evidence="1">Membrane</location>
    </subcellularLocation>
</comment>
<evidence type="ECO:0000256" key="8">
    <source>
        <dbReference type="SAM" id="MobiDB-lite"/>
    </source>
</evidence>
<evidence type="ECO:0000256" key="1">
    <source>
        <dbReference type="ARBA" id="ARBA00004370"/>
    </source>
</evidence>
<dbReference type="GO" id="GO:0006629">
    <property type="term" value="P:lipid metabolic process"/>
    <property type="evidence" value="ECO:0007669"/>
    <property type="project" value="UniProtKB-KW"/>
</dbReference>
<evidence type="ECO:0000313" key="11">
    <source>
        <dbReference type="Proteomes" id="UP000431462"/>
    </source>
</evidence>
<dbReference type="SMART" id="SM00563">
    <property type="entry name" value="PlsC"/>
    <property type="match status" value="1"/>
</dbReference>
<evidence type="ECO:0000256" key="2">
    <source>
        <dbReference type="ARBA" id="ARBA00022679"/>
    </source>
</evidence>
<dbReference type="EMBL" id="VENC01000007">
    <property type="protein sequence ID" value="MTI98375.1"/>
    <property type="molecule type" value="Genomic_DNA"/>
</dbReference>
<gene>
    <name evidence="10" type="ORF">FH752_07100</name>
</gene>
<evidence type="ECO:0000256" key="5">
    <source>
        <dbReference type="ARBA" id="ARBA00023098"/>
    </source>
</evidence>
<sequence>MNWLRLCVRVTAFVAFLAATTLLAAGLRITEMVTRKTIDRTPWARFCFRWACRCLGLNIHQHGSPSNDTVLFVSNHISWSDIPILGSLAPIRFLSKAEVGQWPLIGWLARQAGTLFIHRGGGQARRVRGQIIENLQAGENVLVYPEGTTSAGLTVLPFHGLLLRAAPESKTPIQPVTITYRRDGRPDHLAPFIGEDEFHSHLLRMLRQPSARVDVVFHEPVQSPEEVPTAELAASLRQTVLDGLKRVYSGEFDQQETNLLRTEDVPGLPHLPSLHGGRRSPDRSTG</sequence>
<dbReference type="InterPro" id="IPR002123">
    <property type="entry name" value="Plipid/glycerol_acylTrfase"/>
</dbReference>
<evidence type="ECO:0000259" key="9">
    <source>
        <dbReference type="SMART" id="SM00563"/>
    </source>
</evidence>
<comment type="caution">
    <text evidence="10">The sequence shown here is derived from an EMBL/GenBank/DDBJ whole genome shotgun (WGS) entry which is preliminary data.</text>
</comment>
<evidence type="ECO:0000256" key="4">
    <source>
        <dbReference type="ARBA" id="ARBA00022989"/>
    </source>
</evidence>
<dbReference type="CDD" id="cd07989">
    <property type="entry name" value="LPLAT_AGPAT-like"/>
    <property type="match status" value="1"/>
</dbReference>
<dbReference type="Pfam" id="PF01553">
    <property type="entry name" value="Acyltransferase"/>
    <property type="match status" value="1"/>
</dbReference>
<evidence type="ECO:0000313" key="10">
    <source>
        <dbReference type="EMBL" id="MTI98375.1"/>
    </source>
</evidence>
<dbReference type="GO" id="GO:0016020">
    <property type="term" value="C:membrane"/>
    <property type="evidence" value="ECO:0007669"/>
    <property type="project" value="UniProtKB-SubCell"/>
</dbReference>
<protein>
    <submittedName>
        <fullName evidence="10">1-acyl-sn-glycerol-3-phosphate acyltransferase</fullName>
    </submittedName>
</protein>
<name>A0A844HY59_9GAMM</name>
<keyword evidence="5" id="KW-0443">Lipid metabolism</keyword>
<evidence type="ECO:0000256" key="3">
    <source>
        <dbReference type="ARBA" id="ARBA00022692"/>
    </source>
</evidence>
<keyword evidence="2 10" id="KW-0808">Transferase</keyword>
<evidence type="ECO:0000256" key="7">
    <source>
        <dbReference type="ARBA" id="ARBA00023315"/>
    </source>
</evidence>
<feature type="region of interest" description="Disordered" evidence="8">
    <location>
        <begin position="258"/>
        <end position="286"/>
    </location>
</feature>
<keyword evidence="4" id="KW-1133">Transmembrane helix</keyword>
<proteinExistence type="predicted"/>
<dbReference type="SUPFAM" id="SSF69593">
    <property type="entry name" value="Glycerol-3-phosphate (1)-acyltransferase"/>
    <property type="match status" value="1"/>
</dbReference>
<feature type="domain" description="Phospholipid/glycerol acyltransferase" evidence="9">
    <location>
        <begin position="70"/>
        <end position="181"/>
    </location>
</feature>
<dbReference type="Proteomes" id="UP000431462">
    <property type="component" value="Unassembled WGS sequence"/>
</dbReference>
<organism evidence="10 11">
    <name type="scientific">Marinobacter adhaerens</name>
    <dbReference type="NCBI Taxonomy" id="1033846"/>
    <lineage>
        <taxon>Bacteria</taxon>
        <taxon>Pseudomonadati</taxon>
        <taxon>Pseudomonadota</taxon>
        <taxon>Gammaproteobacteria</taxon>
        <taxon>Pseudomonadales</taxon>
        <taxon>Marinobacteraceae</taxon>
        <taxon>Marinobacter</taxon>
    </lineage>
</organism>
<dbReference type="PANTHER" id="PTHR23063">
    <property type="entry name" value="PHOSPHOLIPID ACYLTRANSFERASE"/>
    <property type="match status" value="1"/>
</dbReference>
<dbReference type="GO" id="GO:0016746">
    <property type="term" value="F:acyltransferase activity"/>
    <property type="evidence" value="ECO:0007669"/>
    <property type="project" value="UniProtKB-KW"/>
</dbReference>
<reference evidence="10 11" key="1">
    <citation type="submission" date="2019-06" db="EMBL/GenBank/DDBJ databases">
        <title>Enrichment of Autotrophic Halophilic Microorganisms from Red Sea Brine Pool Using Microbial Electrosynthesis System.</title>
        <authorList>
            <person name="Alqahtani M.F."/>
            <person name="Bajracharya S."/>
            <person name="Katuri K.P."/>
            <person name="Ali M."/>
            <person name="Saikaly P.E."/>
        </authorList>
    </citation>
    <scope>NUCLEOTIDE SEQUENCE [LARGE SCALE GENOMIC DNA]</scope>
    <source>
        <strain evidence="10">MES15</strain>
    </source>
</reference>
<evidence type="ECO:0000256" key="6">
    <source>
        <dbReference type="ARBA" id="ARBA00023136"/>
    </source>
</evidence>